<reference evidence="2 3" key="1">
    <citation type="submission" date="2019-09" db="EMBL/GenBank/DDBJ databases">
        <title>Bacillus ochoae sp. nov., Paenibacillus whitsoniae sp. nov., Paenibacillus spiritus sp. nov. Isolated from the Mars Exploration Rover during spacecraft assembly.</title>
        <authorList>
            <person name="Seuylemezian A."/>
            <person name="Vaishampayan P."/>
        </authorList>
    </citation>
    <scope>NUCLEOTIDE SEQUENCE [LARGE SCALE GENOMIC DNA]</scope>
    <source>
        <strain evidence="2 3">MER_111</strain>
    </source>
</reference>
<dbReference type="SUPFAM" id="SSF69304">
    <property type="entry name" value="Tricorn protease N-terminal domain"/>
    <property type="match status" value="1"/>
</dbReference>
<gene>
    <name evidence="2" type="ORF">F4V43_08270</name>
</gene>
<dbReference type="OrthoDB" id="2663624at2"/>
<proteinExistence type="predicted"/>
<dbReference type="Proteomes" id="UP000367750">
    <property type="component" value="Unassembled WGS sequence"/>
</dbReference>
<evidence type="ECO:0000259" key="1">
    <source>
        <dbReference type="Pfam" id="PF16472"/>
    </source>
</evidence>
<evidence type="ECO:0000313" key="2">
    <source>
        <dbReference type="EMBL" id="KAA9005453.1"/>
    </source>
</evidence>
<dbReference type="InterPro" id="IPR011042">
    <property type="entry name" value="6-blade_b-propeller_TolB-like"/>
</dbReference>
<dbReference type="AlphaFoldDB" id="A0A5J5GC29"/>
<keyword evidence="3" id="KW-1185">Reference proteome</keyword>
<accession>A0A5J5GC29</accession>
<protein>
    <submittedName>
        <fullName evidence="2">DUF5050 domain-containing protein</fullName>
    </submittedName>
</protein>
<name>A0A5J5GC29_9BACL</name>
<dbReference type="RefSeq" id="WP_150457766.1">
    <property type="nucleotide sequence ID" value="NZ_VYKK01000008.1"/>
</dbReference>
<feature type="domain" description="Prolow-density lipoprotein receptor-related protein 1-like beta-propeller" evidence="1">
    <location>
        <begin position="2"/>
        <end position="252"/>
    </location>
</feature>
<dbReference type="EMBL" id="VYKK01000008">
    <property type="protein sequence ID" value="KAA9005453.1"/>
    <property type="molecule type" value="Genomic_DNA"/>
</dbReference>
<organism evidence="2 3">
    <name type="scientific">Paenibacillus spiritus</name>
    <dbReference type="NCBI Taxonomy" id="2496557"/>
    <lineage>
        <taxon>Bacteria</taxon>
        <taxon>Bacillati</taxon>
        <taxon>Bacillota</taxon>
        <taxon>Bacilli</taxon>
        <taxon>Bacillales</taxon>
        <taxon>Paenibacillaceae</taxon>
        <taxon>Paenibacillus</taxon>
    </lineage>
</organism>
<evidence type="ECO:0000313" key="3">
    <source>
        <dbReference type="Proteomes" id="UP000367750"/>
    </source>
</evidence>
<comment type="caution">
    <text evidence="2">The sequence shown here is derived from an EMBL/GenBank/DDBJ whole genome shotgun (WGS) entry which is preliminary data.</text>
</comment>
<dbReference type="Pfam" id="PF16472">
    <property type="entry name" value="DUF5050"/>
    <property type="match status" value="1"/>
</dbReference>
<dbReference type="InterPro" id="IPR032485">
    <property type="entry name" value="LRP1-like_beta_prop"/>
</dbReference>
<sequence>MNGNLYNGGLVHRDGDQLLVTDIKTYSGTYLIHNGTGFDLFTDSLMWFMNEGESGILYSDQRRGNRLYRSVSAARGDVLVLDKPCAQPVVRGGLIYYLDERDGSLCCCSEDGRHDRRLSEDRAGGFLLLDDESVLYSTPLGIKRVLAGGGRAETVSPAVTGRMIQAGRKVAYADREREFALTLLDLDSGETSAVGGIAAASINTDGRYLYCANRRNRSSLYRVDPAAGTGIRISGDSADYLHLDGDDIYFSSGREWYRLPLTGGEAEKLPAPGGDADAD</sequence>
<dbReference type="Gene3D" id="2.120.10.30">
    <property type="entry name" value="TolB, C-terminal domain"/>
    <property type="match status" value="1"/>
</dbReference>